<dbReference type="Gene3D" id="3.40.50.300">
    <property type="entry name" value="P-loop containing nucleotide triphosphate hydrolases"/>
    <property type="match status" value="1"/>
</dbReference>
<dbReference type="InterPro" id="IPR003439">
    <property type="entry name" value="ABC_transporter-like_ATP-bd"/>
</dbReference>
<dbReference type="AlphaFoldDB" id="A0A5C6F659"/>
<comment type="caution">
    <text evidence="2">The sequence shown here is derived from an EMBL/GenBank/DDBJ whole genome shotgun (WGS) entry which is preliminary data.</text>
</comment>
<dbReference type="OrthoDB" id="7277945at2"/>
<keyword evidence="2" id="KW-0067">ATP-binding</keyword>
<gene>
    <name evidence="2" type="primary">nikE</name>
    <name evidence="2" type="ORF">Poly59_00890</name>
</gene>
<protein>
    <submittedName>
        <fullName evidence="2">Nickel import ATP-binding protein NikE</fullName>
    </submittedName>
</protein>
<keyword evidence="2" id="KW-0547">Nucleotide-binding</keyword>
<dbReference type="GO" id="GO:0005524">
    <property type="term" value="F:ATP binding"/>
    <property type="evidence" value="ECO:0007669"/>
    <property type="project" value="UniProtKB-KW"/>
</dbReference>
<name>A0A5C6F659_9BACT</name>
<keyword evidence="3" id="KW-1185">Reference proteome</keyword>
<accession>A0A5C6F659</accession>
<evidence type="ECO:0000313" key="3">
    <source>
        <dbReference type="Proteomes" id="UP000317977"/>
    </source>
</evidence>
<dbReference type="GO" id="GO:0005886">
    <property type="term" value="C:plasma membrane"/>
    <property type="evidence" value="ECO:0007669"/>
    <property type="project" value="TreeGrafter"/>
</dbReference>
<dbReference type="InterPro" id="IPR015854">
    <property type="entry name" value="ABC_transpr_LolD-like"/>
</dbReference>
<dbReference type="GO" id="GO:0016887">
    <property type="term" value="F:ATP hydrolysis activity"/>
    <property type="evidence" value="ECO:0007669"/>
    <property type="project" value="InterPro"/>
</dbReference>
<dbReference type="Proteomes" id="UP000317977">
    <property type="component" value="Unassembled WGS sequence"/>
</dbReference>
<dbReference type="EMBL" id="SJPX01000001">
    <property type="protein sequence ID" value="TWU57183.1"/>
    <property type="molecule type" value="Genomic_DNA"/>
</dbReference>
<evidence type="ECO:0000313" key="2">
    <source>
        <dbReference type="EMBL" id="TWU57183.1"/>
    </source>
</evidence>
<reference evidence="2 3" key="1">
    <citation type="submission" date="2019-02" db="EMBL/GenBank/DDBJ databases">
        <title>Deep-cultivation of Planctomycetes and their phenomic and genomic characterization uncovers novel biology.</title>
        <authorList>
            <person name="Wiegand S."/>
            <person name="Jogler M."/>
            <person name="Boedeker C."/>
            <person name="Pinto D."/>
            <person name="Vollmers J."/>
            <person name="Rivas-Marin E."/>
            <person name="Kohn T."/>
            <person name="Peeters S.H."/>
            <person name="Heuer A."/>
            <person name="Rast P."/>
            <person name="Oberbeckmann S."/>
            <person name="Bunk B."/>
            <person name="Jeske O."/>
            <person name="Meyerdierks A."/>
            <person name="Storesund J.E."/>
            <person name="Kallscheuer N."/>
            <person name="Luecker S."/>
            <person name="Lage O.M."/>
            <person name="Pohl T."/>
            <person name="Merkel B.J."/>
            <person name="Hornburger P."/>
            <person name="Mueller R.-W."/>
            <person name="Bruemmer F."/>
            <person name="Labrenz M."/>
            <person name="Spormann A.M."/>
            <person name="Op Den Camp H."/>
            <person name="Overmann J."/>
            <person name="Amann R."/>
            <person name="Jetten M.S.M."/>
            <person name="Mascher T."/>
            <person name="Medema M.H."/>
            <person name="Devos D.P."/>
            <person name="Kaster A.-K."/>
            <person name="Ovreas L."/>
            <person name="Rohde M."/>
            <person name="Galperin M.Y."/>
            <person name="Jogler C."/>
        </authorList>
    </citation>
    <scope>NUCLEOTIDE SEQUENCE [LARGE SCALE GENOMIC DNA]</scope>
    <source>
        <strain evidence="2 3">Poly59</strain>
    </source>
</reference>
<feature type="domain" description="ABC transporter" evidence="1">
    <location>
        <begin position="10"/>
        <end position="242"/>
    </location>
</feature>
<dbReference type="SUPFAM" id="SSF52540">
    <property type="entry name" value="P-loop containing nucleoside triphosphate hydrolases"/>
    <property type="match status" value="1"/>
</dbReference>
<dbReference type="GO" id="GO:0022857">
    <property type="term" value="F:transmembrane transporter activity"/>
    <property type="evidence" value="ECO:0007669"/>
    <property type="project" value="TreeGrafter"/>
</dbReference>
<dbReference type="PROSITE" id="PS50893">
    <property type="entry name" value="ABC_TRANSPORTER_2"/>
    <property type="match status" value="1"/>
</dbReference>
<dbReference type="InterPro" id="IPR027417">
    <property type="entry name" value="P-loop_NTPase"/>
</dbReference>
<proteinExistence type="predicted"/>
<organism evidence="2 3">
    <name type="scientific">Rubripirellula reticaptiva</name>
    <dbReference type="NCBI Taxonomy" id="2528013"/>
    <lineage>
        <taxon>Bacteria</taxon>
        <taxon>Pseudomonadati</taxon>
        <taxon>Planctomycetota</taxon>
        <taxon>Planctomycetia</taxon>
        <taxon>Pirellulales</taxon>
        <taxon>Pirellulaceae</taxon>
        <taxon>Rubripirellula</taxon>
    </lineage>
</organism>
<evidence type="ECO:0000259" key="1">
    <source>
        <dbReference type="PROSITE" id="PS50893"/>
    </source>
</evidence>
<sequence length="242" mass="27157">MEPNNLPAVLELRNVSFEGNAKRSLVLADVSLTLRQGELLMVHLDRSQSARDIASMIQGLQQPRFGEVLFQESDWKGSDFERHFKMRSKIGRVFDDQAWLANLNMTENVMLASEHHGRDLNEVRAEVTELSEQLSLDPPSWERPAFVDSTRLQMYQWVRAMIGNPSLLLLERPMKAVPPLWLPKLVAAVNRLRQRGAAVLWFAGNSSEASAELIPPVAHFRLVSASLQPIADLSLAGPEATL</sequence>
<dbReference type="PANTHER" id="PTHR24220">
    <property type="entry name" value="IMPORT ATP-BINDING PROTEIN"/>
    <property type="match status" value="1"/>
</dbReference>
<dbReference type="RefSeq" id="WP_146532120.1">
    <property type="nucleotide sequence ID" value="NZ_SJPX01000001.1"/>
</dbReference>